<dbReference type="InterPro" id="IPR003744">
    <property type="entry name" value="YhhQ"/>
</dbReference>
<evidence type="ECO:0000256" key="1">
    <source>
        <dbReference type="HAMAP-Rule" id="MF_02088"/>
    </source>
</evidence>
<dbReference type="GO" id="GO:0005886">
    <property type="term" value="C:plasma membrane"/>
    <property type="evidence" value="ECO:0007669"/>
    <property type="project" value="UniProtKB-SubCell"/>
</dbReference>
<proteinExistence type="inferred from homology"/>
<keyword evidence="1" id="KW-1133">Transmembrane helix</keyword>
<accession>A0A6S6QQM5</accession>
<organism evidence="2 3">
    <name type="scientific">Terrihabitans soli</name>
    <dbReference type="NCBI Taxonomy" id="708113"/>
    <lineage>
        <taxon>Bacteria</taxon>
        <taxon>Pseudomonadati</taxon>
        <taxon>Pseudomonadota</taxon>
        <taxon>Alphaproteobacteria</taxon>
        <taxon>Hyphomicrobiales</taxon>
        <taxon>Terrihabitans</taxon>
    </lineage>
</organism>
<feature type="transmembrane region" description="Helical" evidence="1">
    <location>
        <begin position="95"/>
        <end position="115"/>
    </location>
</feature>
<dbReference type="NCBIfam" id="TIGR00697">
    <property type="entry name" value="queuosine precursor transporter"/>
    <property type="match status" value="1"/>
</dbReference>
<gene>
    <name evidence="2" type="ORF">IZ6_03170</name>
</gene>
<dbReference type="Pfam" id="PF02592">
    <property type="entry name" value="Vut_1"/>
    <property type="match status" value="1"/>
</dbReference>
<dbReference type="AlphaFoldDB" id="A0A6S6QQM5"/>
<comment type="similarity">
    <text evidence="1">Belongs to the vitamin uptake transporter (VUT/ECF) (TC 2.A.88) family. Q precursor transporter subfamily.</text>
</comment>
<feature type="transmembrane region" description="Helical" evidence="1">
    <location>
        <begin position="165"/>
        <end position="185"/>
    </location>
</feature>
<dbReference type="PANTHER" id="PTHR34300">
    <property type="entry name" value="QUEUOSINE PRECURSOR TRANSPORTER-RELATED"/>
    <property type="match status" value="1"/>
</dbReference>
<sequence>MTTSRIRFEAKDLVLPILAMTGVVALSNFAVQYPIQAFGLADYLTWGALTYPVAFLVNDLTNRRFGPKMTRRVVYAGFAIAVVLSIVLATPRIALASGTAFMVGQLLDVTVFNWLRRQTWWRAPLAGSLLGSALDTIIFFTLAFAGDLSMSDPVTYAGGITVPLWMGLGFFDFCVKVAMALLLLVPYGALMSIIRPFETARAGR</sequence>
<keyword evidence="1" id="KW-0812">Transmembrane</keyword>
<dbReference type="KEGG" id="tso:IZ6_03170"/>
<keyword evidence="1" id="KW-0472">Membrane</keyword>
<feature type="transmembrane region" description="Helical" evidence="1">
    <location>
        <begin position="43"/>
        <end position="61"/>
    </location>
</feature>
<evidence type="ECO:0000313" key="2">
    <source>
        <dbReference type="EMBL" id="BCJ89582.1"/>
    </source>
</evidence>
<evidence type="ECO:0000313" key="3">
    <source>
        <dbReference type="Proteomes" id="UP000515317"/>
    </source>
</evidence>
<comment type="subcellular location">
    <subcellularLocation>
        <location evidence="1">Cell inner membrane</location>
        <topology evidence="1">Multi-pass membrane protein</topology>
    </subcellularLocation>
</comment>
<keyword evidence="1" id="KW-1003">Cell membrane</keyword>
<protein>
    <recommendedName>
        <fullName evidence="1">Probable queuosine precursor transporter</fullName>
        <shortName evidence="1">Q precursor transporter</shortName>
    </recommendedName>
</protein>
<feature type="transmembrane region" description="Helical" evidence="1">
    <location>
        <begin position="12"/>
        <end position="31"/>
    </location>
</feature>
<dbReference type="EMBL" id="AP023361">
    <property type="protein sequence ID" value="BCJ89582.1"/>
    <property type="molecule type" value="Genomic_DNA"/>
</dbReference>
<feature type="transmembrane region" description="Helical" evidence="1">
    <location>
        <begin position="127"/>
        <end position="145"/>
    </location>
</feature>
<keyword evidence="1" id="KW-0813">Transport</keyword>
<feature type="transmembrane region" description="Helical" evidence="1">
    <location>
        <begin position="73"/>
        <end position="89"/>
    </location>
</feature>
<keyword evidence="1" id="KW-0997">Cell inner membrane</keyword>
<dbReference type="Proteomes" id="UP000515317">
    <property type="component" value="Chromosome"/>
</dbReference>
<keyword evidence="3" id="KW-1185">Reference proteome</keyword>
<name>A0A6S6QQM5_9HYPH</name>
<dbReference type="GO" id="GO:0022857">
    <property type="term" value="F:transmembrane transporter activity"/>
    <property type="evidence" value="ECO:0007669"/>
    <property type="project" value="UniProtKB-UniRule"/>
</dbReference>
<comment type="function">
    <text evidence="1">Involved in the import of queuosine (Q) precursors, required for Q precursor salvage.</text>
</comment>
<dbReference type="HAMAP" id="MF_02088">
    <property type="entry name" value="Q_prec_transport"/>
    <property type="match status" value="1"/>
</dbReference>
<reference evidence="2 3" key="1">
    <citation type="submission" date="2020-08" db="EMBL/GenBank/DDBJ databases">
        <title>Genome sequence of Rhizobiales bacterium strain IZ6.</title>
        <authorList>
            <person name="Nakai R."/>
            <person name="Naganuma T."/>
        </authorList>
    </citation>
    <scope>NUCLEOTIDE SEQUENCE [LARGE SCALE GENOMIC DNA]</scope>
    <source>
        <strain evidence="2 3">IZ6</strain>
    </source>
</reference>
<dbReference type="PANTHER" id="PTHR34300:SF1">
    <property type="entry name" value="QUEUOSINE PRECURSOR TRANSPORTER"/>
    <property type="match status" value="1"/>
</dbReference>